<feature type="compositionally biased region" description="Acidic residues" evidence="1">
    <location>
        <begin position="512"/>
        <end position="522"/>
    </location>
</feature>
<comment type="caution">
    <text evidence="2">The sequence shown here is derived from an EMBL/GenBank/DDBJ whole genome shotgun (WGS) entry which is preliminary data.</text>
</comment>
<evidence type="ECO:0000313" key="3">
    <source>
        <dbReference type="Proteomes" id="UP000604243"/>
    </source>
</evidence>
<evidence type="ECO:0000313" key="2">
    <source>
        <dbReference type="EMBL" id="GHC34630.1"/>
    </source>
</evidence>
<name>A0ABQ3FQX3_9GAMM</name>
<dbReference type="EMBL" id="BMZM01000006">
    <property type="protein sequence ID" value="GHC34630.1"/>
    <property type="molecule type" value="Genomic_DNA"/>
</dbReference>
<feature type="compositionally biased region" description="Acidic residues" evidence="1">
    <location>
        <begin position="310"/>
        <end position="324"/>
    </location>
</feature>
<dbReference type="Pfam" id="PF05136">
    <property type="entry name" value="Phage_portal_2"/>
    <property type="match status" value="1"/>
</dbReference>
<protein>
    <submittedName>
        <fullName evidence="2">Phage portal protein</fullName>
    </submittedName>
</protein>
<feature type="region of interest" description="Disordered" evidence="1">
    <location>
        <begin position="480"/>
        <end position="539"/>
    </location>
</feature>
<feature type="region of interest" description="Disordered" evidence="1">
    <location>
        <begin position="300"/>
        <end position="326"/>
    </location>
</feature>
<dbReference type="InterPro" id="IPR006429">
    <property type="entry name" value="Phage_lambda_portal"/>
</dbReference>
<dbReference type="NCBIfam" id="TIGR01539">
    <property type="entry name" value="portal_lambda"/>
    <property type="match status" value="1"/>
</dbReference>
<proteinExistence type="predicted"/>
<keyword evidence="3" id="KW-1185">Reference proteome</keyword>
<feature type="compositionally biased region" description="Basic and acidic residues" evidence="1">
    <location>
        <begin position="493"/>
        <end position="502"/>
    </location>
</feature>
<evidence type="ECO:0000256" key="1">
    <source>
        <dbReference type="SAM" id="MobiDB-lite"/>
    </source>
</evidence>
<dbReference type="Proteomes" id="UP000604243">
    <property type="component" value="Unassembled WGS sequence"/>
</dbReference>
<gene>
    <name evidence="2" type="ORF">GCM10010082_31650</name>
</gene>
<reference evidence="3" key="1">
    <citation type="journal article" date="2019" name="Int. J. Syst. Evol. Microbiol.">
        <title>The Global Catalogue of Microorganisms (GCM) 10K type strain sequencing project: providing services to taxonomists for standard genome sequencing and annotation.</title>
        <authorList>
            <consortium name="The Broad Institute Genomics Platform"/>
            <consortium name="The Broad Institute Genome Sequencing Center for Infectious Disease"/>
            <person name="Wu L."/>
            <person name="Ma J."/>
        </authorList>
    </citation>
    <scope>NUCLEOTIDE SEQUENCE [LARGE SCALE GENOMIC DNA]</scope>
    <source>
        <strain evidence="3">KCTC 42082</strain>
    </source>
</reference>
<sequence length="539" mass="60013">MKMNLVDRAIAYFDPSAGRERAVARMQIEASGAYAGASRSRPSLKSWWTSRKSADEDLNPELNTLRSRSRDLERNNPLAHGALKTKTTYVIGTGLRPEPNIDADYLGLTSEQAEKLQAQILREFELVATSPEGDAARRKTFYQKQAEIYHSSRTNGDAFLLLPHFERGDWPYHTRFQSVESDRVCNPNNKPDTDSMSGGFELDQHGATDALHILQCSPTRRFGKGSNAWQRVPVYRDNGARNVLILSNHNLRAGQTRGVPDLAPVIEVIKQAGRYVDAELMASVISSKFTVFIKSEGGGSRDPYAPGGAGDEDYDDAGSDDPEERDLRLGDGLVTELDEGESIETANPGRPNAQFDPFVTALWRQIGGALGIPFEVLLKHFTASYSASRAALLQFSSYILVDRADVVVSICQPYYEAIIAEAVARGRLHMPGFFKDPMIRRAYCRALWHGPVMGEIDELKAANAAEKRLKIGITTNEREARRNVGESWSQMNEQRRIEERRKWQPSAQGDGAEPDPEEDPDDNDNRESPAQRRASHYGG</sequence>
<dbReference type="RefSeq" id="WP_189520048.1">
    <property type="nucleotide sequence ID" value="NZ_BMZM01000006.1"/>
</dbReference>
<accession>A0ABQ3FQX3</accession>
<organism evidence="2 3">
    <name type="scientific">Kushneria pakistanensis</name>
    <dbReference type="NCBI Taxonomy" id="1508770"/>
    <lineage>
        <taxon>Bacteria</taxon>
        <taxon>Pseudomonadati</taxon>
        <taxon>Pseudomonadota</taxon>
        <taxon>Gammaproteobacteria</taxon>
        <taxon>Oceanospirillales</taxon>
        <taxon>Halomonadaceae</taxon>
        <taxon>Kushneria</taxon>
    </lineage>
</organism>